<feature type="signal peptide" evidence="5">
    <location>
        <begin position="1"/>
        <end position="33"/>
    </location>
</feature>
<accession>A0AAD8C525</accession>
<evidence type="ECO:0000256" key="1">
    <source>
        <dbReference type="ARBA" id="ARBA00004370"/>
    </source>
</evidence>
<proteinExistence type="inferred from homology"/>
<dbReference type="AlphaFoldDB" id="A0AAD8C525"/>
<keyword evidence="3" id="KW-0202">Cytokine</keyword>
<dbReference type="PROSITE" id="PS00251">
    <property type="entry name" value="THD_1"/>
    <property type="match status" value="1"/>
</dbReference>
<comment type="caution">
    <text evidence="7">The sequence shown here is derived from an EMBL/GenBank/DDBJ whole genome shotgun (WGS) entry which is preliminary data.</text>
</comment>
<dbReference type="SUPFAM" id="SSF49842">
    <property type="entry name" value="TNF-like"/>
    <property type="match status" value="1"/>
</dbReference>
<dbReference type="InterPro" id="IPR021184">
    <property type="entry name" value="TNF_CS"/>
</dbReference>
<protein>
    <recommendedName>
        <fullName evidence="6">THD domain-containing protein</fullName>
    </recommendedName>
</protein>
<gene>
    <name evidence="7" type="ORF">Bpfe_004028</name>
</gene>
<dbReference type="InterPro" id="IPR008983">
    <property type="entry name" value="Tumour_necrosis_fac-like_dom"/>
</dbReference>
<evidence type="ECO:0000313" key="8">
    <source>
        <dbReference type="Proteomes" id="UP001233172"/>
    </source>
</evidence>
<dbReference type="Gene3D" id="2.60.120.40">
    <property type="match status" value="1"/>
</dbReference>
<dbReference type="PANTHER" id="PTHR11471">
    <property type="entry name" value="TUMOR NECROSIS FACTOR FAMILY MEMBER"/>
    <property type="match status" value="1"/>
</dbReference>
<dbReference type="PROSITE" id="PS50049">
    <property type="entry name" value="THD_2"/>
    <property type="match status" value="1"/>
</dbReference>
<comment type="subcellular location">
    <subcellularLocation>
        <location evidence="1">Membrane</location>
    </subcellularLocation>
</comment>
<evidence type="ECO:0000256" key="4">
    <source>
        <dbReference type="ARBA" id="ARBA00023136"/>
    </source>
</evidence>
<dbReference type="EMBL" id="JASAOG010000010">
    <property type="protein sequence ID" value="KAK0066596.1"/>
    <property type="molecule type" value="Genomic_DNA"/>
</dbReference>
<evidence type="ECO:0000256" key="5">
    <source>
        <dbReference type="SAM" id="SignalP"/>
    </source>
</evidence>
<evidence type="ECO:0000313" key="7">
    <source>
        <dbReference type="EMBL" id="KAK0066596.1"/>
    </source>
</evidence>
<feature type="domain" description="THD" evidence="6">
    <location>
        <begin position="81"/>
        <end position="250"/>
    </location>
</feature>
<evidence type="ECO:0000256" key="3">
    <source>
        <dbReference type="ARBA" id="ARBA00022514"/>
    </source>
</evidence>
<evidence type="ECO:0000256" key="2">
    <source>
        <dbReference type="ARBA" id="ARBA00008670"/>
    </source>
</evidence>
<keyword evidence="8" id="KW-1185">Reference proteome</keyword>
<dbReference type="GO" id="GO:0005125">
    <property type="term" value="F:cytokine activity"/>
    <property type="evidence" value="ECO:0007669"/>
    <property type="project" value="UniProtKB-KW"/>
</dbReference>
<comment type="similarity">
    <text evidence="2">Belongs to the tumor necrosis factor family.</text>
</comment>
<dbReference type="GO" id="GO:0005615">
    <property type="term" value="C:extracellular space"/>
    <property type="evidence" value="ECO:0007669"/>
    <property type="project" value="UniProtKB-KW"/>
</dbReference>
<reference evidence="7" key="2">
    <citation type="submission" date="2023-04" db="EMBL/GenBank/DDBJ databases">
        <authorList>
            <person name="Bu L."/>
            <person name="Lu L."/>
            <person name="Laidemitt M.R."/>
            <person name="Zhang S.M."/>
            <person name="Mutuku M."/>
            <person name="Mkoji G."/>
            <person name="Steinauer M."/>
            <person name="Loker E.S."/>
        </authorList>
    </citation>
    <scope>NUCLEOTIDE SEQUENCE</scope>
    <source>
        <strain evidence="7">KasaAsao</strain>
        <tissue evidence="7">Whole Snail</tissue>
    </source>
</reference>
<evidence type="ECO:0000259" key="6">
    <source>
        <dbReference type="PROSITE" id="PS50049"/>
    </source>
</evidence>
<dbReference type="GO" id="GO:0005164">
    <property type="term" value="F:tumor necrosis factor receptor binding"/>
    <property type="evidence" value="ECO:0007669"/>
    <property type="project" value="InterPro"/>
</dbReference>
<dbReference type="Pfam" id="PF00229">
    <property type="entry name" value="TNF"/>
    <property type="match status" value="1"/>
</dbReference>
<dbReference type="Proteomes" id="UP001233172">
    <property type="component" value="Unassembled WGS sequence"/>
</dbReference>
<feature type="chain" id="PRO_5042160864" description="THD domain-containing protein" evidence="5">
    <location>
        <begin position="34"/>
        <end position="269"/>
    </location>
</feature>
<name>A0AAD8C525_BIOPF</name>
<keyword evidence="4" id="KW-0472">Membrane</keyword>
<reference evidence="7" key="1">
    <citation type="journal article" date="2023" name="PLoS Negl. Trop. Dis.">
        <title>A genome sequence for Biomphalaria pfeifferi, the major vector snail for the human-infecting parasite Schistosoma mansoni.</title>
        <authorList>
            <person name="Bu L."/>
            <person name="Lu L."/>
            <person name="Laidemitt M.R."/>
            <person name="Zhang S.M."/>
            <person name="Mutuku M."/>
            <person name="Mkoji G."/>
            <person name="Steinauer M."/>
            <person name="Loker E.S."/>
        </authorList>
    </citation>
    <scope>NUCLEOTIDE SEQUENCE</scope>
    <source>
        <strain evidence="7">KasaAsao</strain>
    </source>
</reference>
<organism evidence="7 8">
    <name type="scientific">Biomphalaria pfeifferi</name>
    <name type="common">Bloodfluke planorb</name>
    <name type="synonym">Freshwater snail</name>
    <dbReference type="NCBI Taxonomy" id="112525"/>
    <lineage>
        <taxon>Eukaryota</taxon>
        <taxon>Metazoa</taxon>
        <taxon>Spiralia</taxon>
        <taxon>Lophotrochozoa</taxon>
        <taxon>Mollusca</taxon>
        <taxon>Gastropoda</taxon>
        <taxon>Heterobranchia</taxon>
        <taxon>Euthyneura</taxon>
        <taxon>Panpulmonata</taxon>
        <taxon>Hygrophila</taxon>
        <taxon>Lymnaeoidea</taxon>
        <taxon>Planorbidae</taxon>
        <taxon>Biomphalaria</taxon>
    </lineage>
</organism>
<dbReference type="PANTHER" id="PTHR11471:SF13">
    <property type="entry name" value="TNF FAMILY PROFILE DOMAIN-CONTAINING PROTEIN"/>
    <property type="match status" value="1"/>
</dbReference>
<dbReference type="GO" id="GO:0006955">
    <property type="term" value="P:immune response"/>
    <property type="evidence" value="ECO:0007669"/>
    <property type="project" value="InterPro"/>
</dbReference>
<keyword evidence="5" id="KW-0732">Signal</keyword>
<sequence length="269" mass="30155">MPWMSKIVQRANCLRWICVVLALLLALPAFILAIIQCYKNPDKPVTNMKINDIMQIVGTVYNSTEQNGTLLAQEADATPMVSAHVALRPSGLNNSVCDPDLNKPRNDVSSSEETCNRPLALNSYLDMDYVEHAQNIIVTSECLTLKYSGLYYVYAKVNFKPHISHCAMNMTQPLVMRWRVSTKSGLFPHSQKVLFSGVVTCLRSCSEFEESSFSGTDIPLKVNDTLFVEVSDDNIVNFDKTSSYLGAHGFVKNKRLKEQLTNAIDNEEF</sequence>
<dbReference type="GO" id="GO:0016020">
    <property type="term" value="C:membrane"/>
    <property type="evidence" value="ECO:0007669"/>
    <property type="project" value="UniProtKB-SubCell"/>
</dbReference>
<dbReference type="InterPro" id="IPR006052">
    <property type="entry name" value="TNF_dom"/>
</dbReference>